<proteinExistence type="predicted"/>
<sequence>MSDDVALPAPLGLRRDATLSRAEHLSALQVVHVGHSAIVLGAPGRLVPVTGPDRWLVPGGLHVTSEREWVGLLALARRTGATCSTVSCDTWLDAATRCDLTLPARPSLPSPAAAEAASAGARADALAAWSASSPPHAPASLDRARRPVLALAAAAVADPYEPDAVRRLVGAGPGTTPTGDDLLVGMLAGLLAGADRSRAHRLGATVLGLLHRTTRASRHELAAAVDGRFGEALRDVVTTLTEPGATPDAVLRPAARLATWGASSGRDQAHGAALAVSALLATSGPSRLADHPPQTTT</sequence>
<dbReference type="RefSeq" id="WP_205305983.1">
    <property type="nucleotide sequence ID" value="NZ_BAAAVF010000005.1"/>
</dbReference>
<dbReference type="Pfam" id="PF11392">
    <property type="entry name" value="AllH"/>
    <property type="match status" value="1"/>
</dbReference>
<reference evidence="1 2" key="1">
    <citation type="submission" date="2021-01" db="EMBL/GenBank/DDBJ databases">
        <title>Sequencing the genomes of 1000 actinobacteria strains.</title>
        <authorList>
            <person name="Klenk H.-P."/>
        </authorList>
    </citation>
    <scope>NUCLEOTIDE SEQUENCE [LARGE SCALE GENOMIC DNA]</scope>
    <source>
        <strain evidence="1 2">DSM 46000</strain>
    </source>
</reference>
<evidence type="ECO:0000313" key="1">
    <source>
        <dbReference type="EMBL" id="MBM7477772.1"/>
    </source>
</evidence>
<accession>A0ABS2LBR1</accession>
<name>A0ABS2LBR1_9CELL</name>
<keyword evidence="2" id="KW-1185">Reference proteome</keyword>
<comment type="caution">
    <text evidence="1">The sequence shown here is derived from an EMBL/GenBank/DDBJ whole genome shotgun (WGS) entry which is preliminary data.</text>
</comment>
<protein>
    <recommendedName>
        <fullName evidence="3">DUF2877 domain-containing protein</fullName>
    </recommendedName>
</protein>
<organism evidence="1 2">
    <name type="scientific">Oerskovia jenensis</name>
    <dbReference type="NCBI Taxonomy" id="162169"/>
    <lineage>
        <taxon>Bacteria</taxon>
        <taxon>Bacillati</taxon>
        <taxon>Actinomycetota</taxon>
        <taxon>Actinomycetes</taxon>
        <taxon>Micrococcales</taxon>
        <taxon>Cellulomonadaceae</taxon>
        <taxon>Oerskovia</taxon>
    </lineage>
</organism>
<dbReference type="InterPro" id="IPR021530">
    <property type="entry name" value="AllH-like"/>
</dbReference>
<gene>
    <name evidence="1" type="ORF">JOD49_000692</name>
</gene>
<evidence type="ECO:0000313" key="2">
    <source>
        <dbReference type="Proteomes" id="UP000698059"/>
    </source>
</evidence>
<evidence type="ECO:0008006" key="3">
    <source>
        <dbReference type="Google" id="ProtNLM"/>
    </source>
</evidence>
<dbReference type="Proteomes" id="UP000698059">
    <property type="component" value="Unassembled WGS sequence"/>
</dbReference>
<dbReference type="EMBL" id="JAFBBO010000001">
    <property type="protein sequence ID" value="MBM7477772.1"/>
    <property type="molecule type" value="Genomic_DNA"/>
</dbReference>